<feature type="compositionally biased region" description="Basic and acidic residues" evidence="6">
    <location>
        <begin position="865"/>
        <end position="880"/>
    </location>
</feature>
<evidence type="ECO:0000256" key="3">
    <source>
        <dbReference type="ARBA" id="ARBA00022989"/>
    </source>
</evidence>
<dbReference type="SMART" id="SM00409">
    <property type="entry name" value="IG"/>
    <property type="match status" value="3"/>
</dbReference>
<comment type="subcellular location">
    <subcellularLocation>
        <location evidence="1">Membrane</location>
        <topology evidence="1">Single-pass membrane protein</topology>
    </subcellularLocation>
</comment>
<dbReference type="SMART" id="SM00408">
    <property type="entry name" value="IGc2"/>
    <property type="match status" value="4"/>
</dbReference>
<dbReference type="GO" id="GO:0016020">
    <property type="term" value="C:membrane"/>
    <property type="evidence" value="ECO:0007669"/>
    <property type="project" value="UniProtKB-SubCell"/>
</dbReference>
<dbReference type="InterPro" id="IPR036179">
    <property type="entry name" value="Ig-like_dom_sf"/>
</dbReference>
<dbReference type="InterPro" id="IPR003599">
    <property type="entry name" value="Ig_sub"/>
</dbReference>
<dbReference type="PROSITE" id="PS50835">
    <property type="entry name" value="IG_LIKE"/>
    <property type="match status" value="5"/>
</dbReference>
<feature type="transmembrane region" description="Helical" evidence="7">
    <location>
        <begin position="795"/>
        <end position="816"/>
    </location>
</feature>
<dbReference type="Pfam" id="PF08205">
    <property type="entry name" value="C2-set_2"/>
    <property type="match status" value="1"/>
</dbReference>
<evidence type="ECO:0000259" key="9">
    <source>
        <dbReference type="PROSITE" id="PS50853"/>
    </source>
</evidence>
<feature type="region of interest" description="Disordered" evidence="6">
    <location>
        <begin position="825"/>
        <end position="890"/>
    </location>
</feature>
<dbReference type="Gene3D" id="2.60.40.10">
    <property type="entry name" value="Immunoglobulins"/>
    <property type="match status" value="6"/>
</dbReference>
<accession>A0A8S1BM52</accession>
<dbReference type="SUPFAM" id="SSF49265">
    <property type="entry name" value="Fibronectin type III"/>
    <property type="match status" value="1"/>
</dbReference>
<keyword evidence="11" id="KW-1185">Reference proteome</keyword>
<protein>
    <recommendedName>
        <fullName evidence="12">Ig-like domain-containing protein</fullName>
    </recommendedName>
</protein>
<feature type="region of interest" description="Disordered" evidence="6">
    <location>
        <begin position="41"/>
        <end position="65"/>
    </location>
</feature>
<keyword evidence="5" id="KW-1015">Disulfide bond</keyword>
<evidence type="ECO:0000256" key="5">
    <source>
        <dbReference type="ARBA" id="ARBA00023157"/>
    </source>
</evidence>
<feature type="region of interest" description="Disordered" evidence="6">
    <location>
        <begin position="1032"/>
        <end position="1077"/>
    </location>
</feature>
<organism evidence="10 11">
    <name type="scientific">Cloeon dipterum</name>
    <dbReference type="NCBI Taxonomy" id="197152"/>
    <lineage>
        <taxon>Eukaryota</taxon>
        <taxon>Metazoa</taxon>
        <taxon>Ecdysozoa</taxon>
        <taxon>Arthropoda</taxon>
        <taxon>Hexapoda</taxon>
        <taxon>Insecta</taxon>
        <taxon>Pterygota</taxon>
        <taxon>Palaeoptera</taxon>
        <taxon>Ephemeroptera</taxon>
        <taxon>Pisciforma</taxon>
        <taxon>Baetidae</taxon>
        <taxon>Cloeon</taxon>
    </lineage>
</organism>
<evidence type="ECO:0000256" key="4">
    <source>
        <dbReference type="ARBA" id="ARBA00023136"/>
    </source>
</evidence>
<keyword evidence="2 7" id="KW-0812">Transmembrane</keyword>
<sequence length="1077" mass="117235">MTFLKSPNICDVLRIVLEQEAEQERRQGVWLPRVEQEQQLRSSVGGAPRAARSGGHSPQTPARQSVRVPRVVDVVGCSSRSLSPRSPSTAHSRSSSCTINSASFVTVSRAELANRFSHPEIVAAEMLHRMMAKFAWTLMLILVSDLGAAAKIVAPAEEAGKVSEALAVAGGIAKLPCDLSSSAPGDKVQLVMWFFGTKDSPIYTLDRRSTPDDGKHWSEKEKLQGRAYFRLDDDPAKLTIEDVKETDQGQYRCRVDFKKSPTRNSVVNLAVILPPDKLIILDEKGASVPNYVVGPYNEGASVDITCIATGGRPPPRVSWWQENALLDDSSESLDDRRVKNVLRLGKLERRHLHTVYTCQASNNNISAPISSAVSVDLNLRPLSVKLVGQNRPLSADNTFELECQCVGSRPTADISWWKASVPLRDTRKETSSDGNITTSFLKFVPQLEDAGKMITCRGSNPAIENSALEDGWKLDIHHVPLVTLELGSNLNASQIREGIDVYFECNIKSNPWVYKVTWRQNGKLLVNNASAGIIVSNQSLVLQSVTRAHAGRYTCVGSNQEGDGESNPVFLDVKYIPVCKSNQPDLFGVARQESAKITCNLDANPTDIQFIWKFNNTSETLDIPMAHMSVDRAKSVATYTPMNELDYGTLLCWGRNELGLQKHPCVFHIIPAGKPDAVHNCSIVNQTAESLHVECAEGFNGGLPQTFTMEVFDALTFALVSKVTGNTPTFTINGLEAGVSFQIELSASNDKGRSAKTTLHAYTLKAAEKRTECNTAAGCVAAATSPAAILQMTPILGVLIGVVSALFLVAVIIVVVMRLRGHDDEDELEKEMEERIGTSGSGGGRQPPNTMSRGVGGPVPSDKSSLGKDTDVDSTDEKNPDIIPHSTDSEYLDADEKAFEVLNNAPPRMYDTLPHHLHIRNNQMEPASSYETVNMNNTMNTTLPGEEITYAELAVPKQHGPVMMYPSHTLGRRPHHPAQHEPTVYAQIMDLSGKIPAGHVGMHHTLGRRPILVAPAPPLRVSSNRADDREELLAGVETPLIAGTLPRESTEGAAGSSDPRASTSGSSQPRVVTTTRF</sequence>
<evidence type="ECO:0000256" key="2">
    <source>
        <dbReference type="ARBA" id="ARBA00022692"/>
    </source>
</evidence>
<reference evidence="10 11" key="1">
    <citation type="submission" date="2020-04" db="EMBL/GenBank/DDBJ databases">
        <authorList>
            <person name="Alioto T."/>
            <person name="Alioto T."/>
            <person name="Gomez Garrido J."/>
        </authorList>
    </citation>
    <scope>NUCLEOTIDE SEQUENCE [LARGE SCALE GENOMIC DNA]</scope>
</reference>
<dbReference type="InterPro" id="IPR003598">
    <property type="entry name" value="Ig_sub2"/>
</dbReference>
<dbReference type="CDD" id="cd00063">
    <property type="entry name" value="FN3"/>
    <property type="match status" value="1"/>
</dbReference>
<dbReference type="InterPro" id="IPR003961">
    <property type="entry name" value="FN3_dom"/>
</dbReference>
<evidence type="ECO:0000256" key="7">
    <source>
        <dbReference type="SAM" id="Phobius"/>
    </source>
</evidence>
<dbReference type="PROSITE" id="PS50853">
    <property type="entry name" value="FN3"/>
    <property type="match status" value="1"/>
</dbReference>
<feature type="compositionally biased region" description="Polar residues" evidence="6">
    <location>
        <begin position="1059"/>
        <end position="1077"/>
    </location>
</feature>
<dbReference type="OrthoDB" id="8825892at2759"/>
<evidence type="ECO:0000256" key="1">
    <source>
        <dbReference type="ARBA" id="ARBA00004167"/>
    </source>
</evidence>
<dbReference type="InterPro" id="IPR013151">
    <property type="entry name" value="Immunoglobulin_dom"/>
</dbReference>
<evidence type="ECO:0008006" key="12">
    <source>
        <dbReference type="Google" id="ProtNLM"/>
    </source>
</evidence>
<feature type="domain" description="Ig-like" evidence="8">
    <location>
        <begin position="155"/>
        <end position="270"/>
    </location>
</feature>
<dbReference type="Pfam" id="PF00047">
    <property type="entry name" value="ig"/>
    <property type="match status" value="1"/>
</dbReference>
<dbReference type="InterPro" id="IPR013106">
    <property type="entry name" value="Ig_V-set"/>
</dbReference>
<dbReference type="PANTHER" id="PTHR23278:SF30">
    <property type="entry name" value="SIDESTEP VIII, ISOFORM B"/>
    <property type="match status" value="1"/>
</dbReference>
<dbReference type="Proteomes" id="UP000494165">
    <property type="component" value="Unassembled WGS sequence"/>
</dbReference>
<dbReference type="InterPro" id="IPR013783">
    <property type="entry name" value="Ig-like_fold"/>
</dbReference>
<feature type="domain" description="Fibronectin type-III" evidence="9">
    <location>
        <begin position="674"/>
        <end position="767"/>
    </location>
</feature>
<comment type="caution">
    <text evidence="10">The sequence shown here is derived from an EMBL/GenBank/DDBJ whole genome shotgun (WGS) entry which is preliminary data.</text>
</comment>
<evidence type="ECO:0000313" key="10">
    <source>
        <dbReference type="EMBL" id="CAB3360003.1"/>
    </source>
</evidence>
<dbReference type="InterPro" id="IPR036116">
    <property type="entry name" value="FN3_sf"/>
</dbReference>
<feature type="domain" description="Ig-like" evidence="8">
    <location>
        <begin position="381"/>
        <end position="475"/>
    </location>
</feature>
<name>A0A8S1BM52_9INSE</name>
<feature type="domain" description="Ig-like" evidence="8">
    <location>
        <begin position="289"/>
        <end position="374"/>
    </location>
</feature>
<dbReference type="SUPFAM" id="SSF48726">
    <property type="entry name" value="Immunoglobulin"/>
    <property type="match status" value="5"/>
</dbReference>
<dbReference type="InterPro" id="IPR013162">
    <property type="entry name" value="CD80_C2-set"/>
</dbReference>
<dbReference type="EMBL" id="CADEPI010000002">
    <property type="protein sequence ID" value="CAB3360003.1"/>
    <property type="molecule type" value="Genomic_DNA"/>
</dbReference>
<dbReference type="InterPro" id="IPR007110">
    <property type="entry name" value="Ig-like_dom"/>
</dbReference>
<proteinExistence type="predicted"/>
<dbReference type="Pfam" id="PF07686">
    <property type="entry name" value="V-set"/>
    <property type="match status" value="1"/>
</dbReference>
<evidence type="ECO:0000313" key="11">
    <source>
        <dbReference type="Proteomes" id="UP000494165"/>
    </source>
</evidence>
<dbReference type="Pfam" id="PF13927">
    <property type="entry name" value="Ig_3"/>
    <property type="match status" value="2"/>
</dbReference>
<keyword evidence="3 7" id="KW-1133">Transmembrane helix</keyword>
<evidence type="ECO:0000256" key="6">
    <source>
        <dbReference type="SAM" id="MobiDB-lite"/>
    </source>
</evidence>
<dbReference type="AlphaFoldDB" id="A0A8S1BM52"/>
<evidence type="ECO:0000259" key="8">
    <source>
        <dbReference type="PROSITE" id="PS50835"/>
    </source>
</evidence>
<keyword evidence="4 7" id="KW-0472">Membrane</keyword>
<feature type="domain" description="Ig-like" evidence="8">
    <location>
        <begin position="577"/>
        <end position="652"/>
    </location>
</feature>
<feature type="domain" description="Ig-like" evidence="8">
    <location>
        <begin position="480"/>
        <end position="572"/>
    </location>
</feature>
<dbReference type="PANTHER" id="PTHR23278">
    <property type="entry name" value="SIDESTEP PROTEIN"/>
    <property type="match status" value="1"/>
</dbReference>
<gene>
    <name evidence="10" type="ORF">CLODIP_2_CD07853</name>
</gene>